<accession>A0ABX1GUQ4</accession>
<dbReference type="PROSITE" id="PS51257">
    <property type="entry name" value="PROKAR_LIPOPROTEIN"/>
    <property type="match status" value="1"/>
</dbReference>
<keyword evidence="1" id="KW-0732">Signal</keyword>
<keyword evidence="3" id="KW-1185">Reference proteome</keyword>
<gene>
    <name evidence="2" type="ORF">HCU67_12485</name>
</gene>
<sequence>MSFKSRTAKATILLQFLALVIAMLSITACSNEEDVSSITLRVNGTTISTEPSGFVVGDRSDFNGDIDASFTGNGASATRIFSWNNNLRTADYNADITATSDGSFRIIVRDAEETIVLDRSIQGGAEPDSIDGVTSAGTSGIWTVTIEVTNFRGDGSFSLSEGD</sequence>
<evidence type="ECO:0000313" key="2">
    <source>
        <dbReference type="EMBL" id="NKI32766.1"/>
    </source>
</evidence>
<dbReference type="Proteomes" id="UP000718451">
    <property type="component" value="Unassembled WGS sequence"/>
</dbReference>
<evidence type="ECO:0000313" key="3">
    <source>
        <dbReference type="Proteomes" id="UP000718451"/>
    </source>
</evidence>
<feature type="chain" id="PRO_5046443082" evidence="1">
    <location>
        <begin position="29"/>
        <end position="163"/>
    </location>
</feature>
<organism evidence="2 3">
    <name type="scientific">Croceivirga thetidis</name>
    <dbReference type="NCBI Taxonomy" id="2721623"/>
    <lineage>
        <taxon>Bacteria</taxon>
        <taxon>Pseudomonadati</taxon>
        <taxon>Bacteroidota</taxon>
        <taxon>Flavobacteriia</taxon>
        <taxon>Flavobacteriales</taxon>
        <taxon>Flavobacteriaceae</taxon>
        <taxon>Croceivirga</taxon>
    </lineage>
</organism>
<proteinExistence type="predicted"/>
<evidence type="ECO:0000256" key="1">
    <source>
        <dbReference type="SAM" id="SignalP"/>
    </source>
</evidence>
<reference evidence="2 3" key="1">
    <citation type="submission" date="2020-04" db="EMBL/GenBank/DDBJ databases">
        <authorList>
            <person name="Yoon J."/>
        </authorList>
    </citation>
    <scope>NUCLEOTIDE SEQUENCE [LARGE SCALE GENOMIC DNA]</scope>
    <source>
        <strain evidence="2 3">DJ-13</strain>
    </source>
</reference>
<name>A0ABX1GUQ4_9FLAO</name>
<feature type="signal peptide" evidence="1">
    <location>
        <begin position="1"/>
        <end position="28"/>
    </location>
</feature>
<comment type="caution">
    <text evidence="2">The sequence shown here is derived from an EMBL/GenBank/DDBJ whole genome shotgun (WGS) entry which is preliminary data.</text>
</comment>
<protein>
    <submittedName>
        <fullName evidence="2">Uncharacterized protein</fullName>
    </submittedName>
</protein>
<dbReference type="EMBL" id="JAAWWL010000002">
    <property type="protein sequence ID" value="NKI32766.1"/>
    <property type="molecule type" value="Genomic_DNA"/>
</dbReference>
<dbReference type="RefSeq" id="WP_168552942.1">
    <property type="nucleotide sequence ID" value="NZ_JAAWWL010000002.1"/>
</dbReference>